<dbReference type="InterPro" id="IPR051678">
    <property type="entry name" value="AGP_Transferase"/>
</dbReference>
<protein>
    <recommendedName>
        <fullName evidence="3">Aminoglycoside phosphotransferase domain-containing protein</fullName>
    </recommendedName>
</protein>
<dbReference type="SUPFAM" id="SSF56112">
    <property type="entry name" value="Protein kinase-like (PK-like)"/>
    <property type="match status" value="1"/>
</dbReference>
<gene>
    <name evidence="1" type="ORF">VFPPC_17484</name>
</gene>
<name>A0A219ARH0_METCM</name>
<dbReference type="STRING" id="1380566.A0A219ARH0"/>
<evidence type="ECO:0000313" key="1">
    <source>
        <dbReference type="EMBL" id="OWT43353.1"/>
    </source>
</evidence>
<dbReference type="InterPro" id="IPR011009">
    <property type="entry name" value="Kinase-like_dom_sf"/>
</dbReference>
<evidence type="ECO:0008006" key="3">
    <source>
        <dbReference type="Google" id="ProtNLM"/>
    </source>
</evidence>
<evidence type="ECO:0000313" key="2">
    <source>
        <dbReference type="Proteomes" id="UP000078397"/>
    </source>
</evidence>
<sequence length="283" mass="32478">MPTSSRKRDVFFYADFNLKQLLSLAERLRGRACTCSESQIPKFGAFNWAIFLEFDDGVEWVFRAPCSLYSMSRRITGRLIASEAATLKYIREHTSIPVPDVFHYSPYYDNDIGIPYILMSKAAGQPLAQYEWPTHAHQLPGRNGFVTPARKLTDKEKQKIMHQLGRYARELFSLCFPTIGSLFEGEHGYYLDECLSPGHVLQDRKTIEELSRGPFHNEADYYSSLAGALRLHAERLPMGYHVLRAPVPIPKEYPNFSEYYAATDRWNDFATLEGISESSINRL</sequence>
<dbReference type="PANTHER" id="PTHR21310">
    <property type="entry name" value="AMINOGLYCOSIDE PHOSPHOTRANSFERASE-RELATED-RELATED"/>
    <property type="match status" value="1"/>
</dbReference>
<dbReference type="AlphaFoldDB" id="A0A219ARH0"/>
<dbReference type="PANTHER" id="PTHR21310:SF15">
    <property type="entry name" value="AMINOGLYCOSIDE PHOSPHOTRANSFERASE DOMAIN-CONTAINING PROTEIN"/>
    <property type="match status" value="1"/>
</dbReference>
<dbReference type="RefSeq" id="XP_022285786.1">
    <property type="nucleotide sequence ID" value="XM_022429187.1"/>
</dbReference>
<dbReference type="GeneID" id="33936443"/>
<accession>A0A219ARH0</accession>
<dbReference type="EMBL" id="LSBJ02000002">
    <property type="protein sequence ID" value="OWT43353.1"/>
    <property type="molecule type" value="Genomic_DNA"/>
</dbReference>
<keyword evidence="2" id="KW-1185">Reference proteome</keyword>
<reference evidence="1 2" key="1">
    <citation type="journal article" date="2016" name="PLoS Pathog.">
        <title>Biosynthesis of antibiotic leucinostatins in bio-control fungus Purpureocillium lilacinum and their inhibition on phytophthora revealed by genome mining.</title>
        <authorList>
            <person name="Wang G."/>
            <person name="Liu Z."/>
            <person name="Lin R."/>
            <person name="Li E."/>
            <person name="Mao Z."/>
            <person name="Ling J."/>
            <person name="Yang Y."/>
            <person name="Yin W.B."/>
            <person name="Xie B."/>
        </authorList>
    </citation>
    <scope>NUCLEOTIDE SEQUENCE [LARGE SCALE GENOMIC DNA]</scope>
    <source>
        <strain evidence="1">170</strain>
    </source>
</reference>
<dbReference type="Proteomes" id="UP000078397">
    <property type="component" value="Unassembled WGS sequence"/>
</dbReference>
<dbReference type="OrthoDB" id="10003767at2759"/>
<organism evidence="1 2">
    <name type="scientific">Pochonia chlamydosporia 170</name>
    <dbReference type="NCBI Taxonomy" id="1380566"/>
    <lineage>
        <taxon>Eukaryota</taxon>
        <taxon>Fungi</taxon>
        <taxon>Dikarya</taxon>
        <taxon>Ascomycota</taxon>
        <taxon>Pezizomycotina</taxon>
        <taxon>Sordariomycetes</taxon>
        <taxon>Hypocreomycetidae</taxon>
        <taxon>Hypocreales</taxon>
        <taxon>Clavicipitaceae</taxon>
        <taxon>Pochonia</taxon>
    </lineage>
</organism>
<dbReference type="KEGG" id="pchm:VFPPC_17484"/>
<comment type="caution">
    <text evidence="1">The sequence shown here is derived from an EMBL/GenBank/DDBJ whole genome shotgun (WGS) entry which is preliminary data.</text>
</comment>
<proteinExistence type="predicted"/>